<accession>A0AAF0XY87</accession>
<dbReference type="InterPro" id="IPR007109">
    <property type="entry name" value="Brix"/>
</dbReference>
<dbReference type="PANTHER" id="PTHR22734:SF2">
    <property type="entry name" value="U3 SMALL NUCLEOLAR RIBONUCLEOPROTEIN PROTEIN IMP4"/>
    <property type="match status" value="1"/>
</dbReference>
<dbReference type="PROSITE" id="PS50833">
    <property type="entry name" value="BRIX"/>
    <property type="match status" value="1"/>
</dbReference>
<dbReference type="GO" id="GO:0005654">
    <property type="term" value="C:nucleoplasm"/>
    <property type="evidence" value="ECO:0007669"/>
    <property type="project" value="UniProtKB-ARBA"/>
</dbReference>
<evidence type="ECO:0000313" key="3">
    <source>
        <dbReference type="Proteomes" id="UP000077755"/>
    </source>
</evidence>
<dbReference type="GO" id="GO:0042274">
    <property type="term" value="P:ribosomal small subunit biogenesis"/>
    <property type="evidence" value="ECO:0007669"/>
    <property type="project" value="UniProtKB-ARBA"/>
</dbReference>
<dbReference type="GO" id="GO:0034457">
    <property type="term" value="C:Mpp10 complex"/>
    <property type="evidence" value="ECO:0007669"/>
    <property type="project" value="UniProtKB-ARBA"/>
</dbReference>
<feature type="domain" description="Brix" evidence="1">
    <location>
        <begin position="83"/>
        <end position="268"/>
    </location>
</feature>
<dbReference type="Proteomes" id="UP000077755">
    <property type="component" value="Chromosome 9"/>
</dbReference>
<evidence type="ECO:0000313" key="2">
    <source>
        <dbReference type="EMBL" id="WOH16380.1"/>
    </source>
</evidence>
<keyword evidence="3" id="KW-1185">Reference proteome</keyword>
<sequence>MYRRNQRLTREFLYRKSLEGKERLLYEKKRKIRQALEEGKPIPTELRNEEAALRQEIDHEDQNTAIPRSTIDDEYASANEKDPKILITTSRNPSAPLTQFVKELKFVFPNAESMNRGGQVISEIIETCRAYDFSDVILVHEHRGVPDGLIITHLPFGPTAYFGLLNVVTRHDLKDKKAIGTMPNAYPHLILNNFSTKLGERTATILKHLFPVPKPDTKRIVTFANQSDYISFRNHIYEKKGGPKSVELKEIGPRFELRLYQVKLGTMDQSEAQNEWVIKPYMNTFKKQKILGD</sequence>
<organism evidence="2 3">
    <name type="scientific">Daucus carota subsp. sativus</name>
    <name type="common">Carrot</name>
    <dbReference type="NCBI Taxonomy" id="79200"/>
    <lineage>
        <taxon>Eukaryota</taxon>
        <taxon>Viridiplantae</taxon>
        <taxon>Streptophyta</taxon>
        <taxon>Embryophyta</taxon>
        <taxon>Tracheophyta</taxon>
        <taxon>Spermatophyta</taxon>
        <taxon>Magnoliopsida</taxon>
        <taxon>eudicotyledons</taxon>
        <taxon>Gunneridae</taxon>
        <taxon>Pentapetalae</taxon>
        <taxon>asterids</taxon>
        <taxon>campanulids</taxon>
        <taxon>Apiales</taxon>
        <taxon>Apiaceae</taxon>
        <taxon>Apioideae</taxon>
        <taxon>Scandiceae</taxon>
        <taxon>Daucinae</taxon>
        <taxon>Daucus</taxon>
        <taxon>Daucus sect. Daucus</taxon>
    </lineage>
</organism>
<protein>
    <recommendedName>
        <fullName evidence="1">Brix domain-containing protein</fullName>
    </recommendedName>
</protein>
<dbReference type="GO" id="GO:0006364">
    <property type="term" value="P:rRNA processing"/>
    <property type="evidence" value="ECO:0007669"/>
    <property type="project" value="InterPro"/>
</dbReference>
<dbReference type="Pfam" id="PF04427">
    <property type="entry name" value="Brix"/>
    <property type="match status" value="1"/>
</dbReference>
<evidence type="ECO:0000259" key="1">
    <source>
        <dbReference type="PROSITE" id="PS50833"/>
    </source>
</evidence>
<dbReference type="Gene3D" id="3.40.50.10480">
    <property type="entry name" value="Probable brix-domain ribosomal biogenesis protein"/>
    <property type="match status" value="1"/>
</dbReference>
<dbReference type="SUPFAM" id="SSF52954">
    <property type="entry name" value="Class II aaRS ABD-related"/>
    <property type="match status" value="1"/>
</dbReference>
<dbReference type="KEGG" id="dcr:108200384"/>
<gene>
    <name evidence="2" type="ORF">DCAR_0935932</name>
</gene>
<proteinExistence type="predicted"/>
<dbReference type="PANTHER" id="PTHR22734">
    <property type="entry name" value="U3 SMALL NUCLEOLAR RIBONUCLEOPROTEIN PROTEIN IMP4"/>
    <property type="match status" value="1"/>
</dbReference>
<dbReference type="GO" id="GO:0030515">
    <property type="term" value="F:snoRNA binding"/>
    <property type="evidence" value="ECO:0007669"/>
    <property type="project" value="TreeGrafter"/>
</dbReference>
<reference evidence="2" key="2">
    <citation type="submission" date="2022-03" db="EMBL/GenBank/DDBJ databases">
        <title>Draft title - Genomic analysis of global carrot germplasm unveils the trajectory of domestication and the origin of high carotenoid orange carrot.</title>
        <authorList>
            <person name="Iorizzo M."/>
            <person name="Ellison S."/>
            <person name="Senalik D."/>
            <person name="Macko-Podgorni A."/>
            <person name="Grzebelus D."/>
            <person name="Bostan H."/>
            <person name="Rolling W."/>
            <person name="Curaba J."/>
            <person name="Simon P."/>
        </authorList>
    </citation>
    <scope>NUCLEOTIDE SEQUENCE</scope>
    <source>
        <tissue evidence="2">Leaf</tissue>
    </source>
</reference>
<reference evidence="2" key="1">
    <citation type="journal article" date="2016" name="Nat. Genet.">
        <title>A high-quality carrot genome assembly provides new insights into carotenoid accumulation and asterid genome evolution.</title>
        <authorList>
            <person name="Iorizzo M."/>
            <person name="Ellison S."/>
            <person name="Senalik D."/>
            <person name="Zeng P."/>
            <person name="Satapoomin P."/>
            <person name="Huang J."/>
            <person name="Bowman M."/>
            <person name="Iovene M."/>
            <person name="Sanseverino W."/>
            <person name="Cavagnaro P."/>
            <person name="Yildiz M."/>
            <person name="Macko-Podgorni A."/>
            <person name="Moranska E."/>
            <person name="Grzebelus E."/>
            <person name="Grzebelus D."/>
            <person name="Ashrafi H."/>
            <person name="Zheng Z."/>
            <person name="Cheng S."/>
            <person name="Spooner D."/>
            <person name="Van Deynze A."/>
            <person name="Simon P."/>
        </authorList>
    </citation>
    <scope>NUCLEOTIDE SEQUENCE</scope>
    <source>
        <tissue evidence="2">Leaf</tissue>
    </source>
</reference>
<name>A0AAF0XY87_DAUCS</name>
<dbReference type="GO" id="GO:0032040">
    <property type="term" value="C:small-subunit processome"/>
    <property type="evidence" value="ECO:0007669"/>
    <property type="project" value="TreeGrafter"/>
</dbReference>
<dbReference type="GO" id="GO:0042134">
    <property type="term" value="F:rRNA primary transcript binding"/>
    <property type="evidence" value="ECO:0007669"/>
    <property type="project" value="InterPro"/>
</dbReference>
<dbReference type="EMBL" id="CP093351">
    <property type="protein sequence ID" value="WOH16380.1"/>
    <property type="molecule type" value="Genomic_DNA"/>
</dbReference>
<dbReference type="FunFam" id="3.40.50.10480:FF:000001">
    <property type="entry name" value="IMP4, U3 small nucleolar ribonucleoprotein"/>
    <property type="match status" value="1"/>
</dbReference>
<dbReference type="SMART" id="SM00879">
    <property type="entry name" value="Brix"/>
    <property type="match status" value="1"/>
</dbReference>
<dbReference type="AlphaFoldDB" id="A0AAF0XY87"/>
<dbReference type="InterPro" id="IPR044281">
    <property type="entry name" value="IMP4/RPF1"/>
</dbReference>